<keyword evidence="2" id="KW-0547">Nucleotide-binding</keyword>
<dbReference type="GO" id="GO:0004672">
    <property type="term" value="F:protein kinase activity"/>
    <property type="evidence" value="ECO:0007669"/>
    <property type="project" value="InterPro"/>
</dbReference>
<dbReference type="PANTHER" id="PTHR45832:SF22">
    <property type="entry name" value="SERINE_THREONINE-PROTEIN KINASE SAMKA-RELATED"/>
    <property type="match status" value="1"/>
</dbReference>
<dbReference type="InterPro" id="IPR000719">
    <property type="entry name" value="Prot_kinase_dom"/>
</dbReference>
<organism evidence="5 6">
    <name type="scientific">Smittium culicis</name>
    <dbReference type="NCBI Taxonomy" id="133412"/>
    <lineage>
        <taxon>Eukaryota</taxon>
        <taxon>Fungi</taxon>
        <taxon>Fungi incertae sedis</taxon>
        <taxon>Zoopagomycota</taxon>
        <taxon>Kickxellomycotina</taxon>
        <taxon>Harpellomycetes</taxon>
        <taxon>Harpellales</taxon>
        <taxon>Legeriomycetaceae</taxon>
        <taxon>Smittium</taxon>
    </lineage>
</organism>
<dbReference type="PROSITE" id="PS50011">
    <property type="entry name" value="PROTEIN_KINASE_DOM"/>
    <property type="match status" value="1"/>
</dbReference>
<keyword evidence="5" id="KW-0808">Transferase</keyword>
<dbReference type="InterPro" id="IPR011009">
    <property type="entry name" value="Kinase-like_dom_sf"/>
</dbReference>
<feature type="domain" description="Protein kinase" evidence="4">
    <location>
        <begin position="375"/>
        <end position="637"/>
    </location>
</feature>
<dbReference type="InterPro" id="IPR008266">
    <property type="entry name" value="Tyr_kinase_AS"/>
</dbReference>
<keyword evidence="6" id="KW-1185">Reference proteome</keyword>
<evidence type="ECO:0000256" key="2">
    <source>
        <dbReference type="ARBA" id="ARBA00022741"/>
    </source>
</evidence>
<evidence type="ECO:0000259" key="4">
    <source>
        <dbReference type="PROSITE" id="PS50011"/>
    </source>
</evidence>
<dbReference type="Pfam" id="PF00069">
    <property type="entry name" value="Pkinase"/>
    <property type="match status" value="1"/>
</dbReference>
<evidence type="ECO:0000313" key="5">
    <source>
        <dbReference type="EMBL" id="OMJ30045.1"/>
    </source>
</evidence>
<keyword evidence="5" id="KW-0418">Kinase</keyword>
<comment type="caution">
    <text evidence="5">The sequence shown here is derived from an EMBL/GenBank/DDBJ whole genome shotgun (WGS) entry which is preliminary data.</text>
</comment>
<sequence>MQLLPENWKAYLGDNSNNPPKSDNSKNLLRSKSLYGFGKNNKRKSTVGAKSHLDYTPKNKIMQFSNLEITCPKHEVAGLPLNPYNDISTSSIASKVPNENLESQKPANKQLSVYNSICNKSTYTPEKEFKQIKKNTPPKLSLKISAEECINKPSSPYTSPMALPHESSIISEPIPNSTELESKDLLFLQKGKAKSLNSKLCDTCRKYVITNGSISSSKTKLYNRSELCNKCKLSNKKSQIFVYSLKPHSKSIYSFDKNSETSSIILSKSPGYNSSSSTLRNPNKNIDISSIDPLALKHRVANKIMLQENLPSPGLYSPNLKTSKSKKPLFLDTNIFEDQMSYDSPNYLCHSYSFSKSPRSIKTPHTCKTASSWNYSQLDYLVEKSRTKIFNDKINSANSESMDLLDHDPNIAFKNIREISPEQFTDLKLFAEGDNGLVYSAVDNKNNIMMVMEYMDKGSLTDILEKYPEVIIPPNISAYFIKSLLMAIVYIHSCSIIHTDIRSDNVLINSSGVVKLADLGLAESCLPNQVVSRKAENLYWSAPESIKNLGFSQKSDVWSIGIVGYEILFGTPPYIEYPDLKVAELISKTGMDCALNSYGNLDVDESYSGLVSFIKNTCLIDPSIRPDANFLLGHPFMKFSSGSQSLLSFLESI</sequence>
<reference evidence="6" key="1">
    <citation type="submission" date="2017-01" db="EMBL/GenBank/DDBJ databases">
        <authorList>
            <person name="Wang Y."/>
            <person name="White M."/>
            <person name="Kvist S."/>
            <person name="Moncalvo J.-M."/>
        </authorList>
    </citation>
    <scope>NUCLEOTIDE SEQUENCE [LARGE SCALE GENOMIC DNA]</scope>
    <source>
        <strain evidence="6">ID-206-W2</strain>
    </source>
</reference>
<dbReference type="Proteomes" id="UP000187429">
    <property type="component" value="Unassembled WGS sequence"/>
</dbReference>
<protein>
    <submittedName>
        <fullName evidence="5">Serine/threonine-protein kinase pakC</fullName>
    </submittedName>
</protein>
<evidence type="ECO:0000313" key="6">
    <source>
        <dbReference type="Proteomes" id="UP000187429"/>
    </source>
</evidence>
<dbReference type="EMBL" id="LSSM01000095">
    <property type="protein sequence ID" value="OMJ30045.1"/>
    <property type="molecule type" value="Genomic_DNA"/>
</dbReference>
<evidence type="ECO:0000256" key="3">
    <source>
        <dbReference type="ARBA" id="ARBA00022840"/>
    </source>
</evidence>
<proteinExistence type="inferred from homology"/>
<gene>
    <name evidence="5" type="ORF">AYI69_g423</name>
</gene>
<keyword evidence="3" id="KW-0067">ATP-binding</keyword>
<comment type="similarity">
    <text evidence="1">Belongs to the protein kinase superfamily. STE Ser/Thr protein kinase family. STE20 subfamily.</text>
</comment>
<dbReference type="GO" id="GO:0005524">
    <property type="term" value="F:ATP binding"/>
    <property type="evidence" value="ECO:0007669"/>
    <property type="project" value="UniProtKB-KW"/>
</dbReference>
<dbReference type="AlphaFoldDB" id="A0A1R1YT71"/>
<dbReference type="OrthoDB" id="248923at2759"/>
<dbReference type="SUPFAM" id="SSF56112">
    <property type="entry name" value="Protein kinase-like (PK-like)"/>
    <property type="match status" value="1"/>
</dbReference>
<accession>A0A1R1YT71</accession>
<dbReference type="PROSITE" id="PS00109">
    <property type="entry name" value="PROTEIN_KINASE_TYR"/>
    <property type="match status" value="1"/>
</dbReference>
<dbReference type="PANTHER" id="PTHR45832">
    <property type="entry name" value="SERINE/THREONINE-PROTEIN KINASE SAMKA-RELATED-RELATED"/>
    <property type="match status" value="1"/>
</dbReference>
<name>A0A1R1YT71_9FUNG</name>
<evidence type="ECO:0000256" key="1">
    <source>
        <dbReference type="ARBA" id="ARBA00008874"/>
    </source>
</evidence>
<dbReference type="InterPro" id="IPR051931">
    <property type="entry name" value="PAK3-like"/>
</dbReference>
<dbReference type="Gene3D" id="1.10.510.10">
    <property type="entry name" value="Transferase(Phosphotransferase) domain 1"/>
    <property type="match status" value="1"/>
</dbReference>